<feature type="region of interest" description="Disordered" evidence="1">
    <location>
        <begin position="38"/>
        <end position="70"/>
    </location>
</feature>
<evidence type="ECO:0000313" key="3">
    <source>
        <dbReference type="Proteomes" id="UP001215598"/>
    </source>
</evidence>
<dbReference type="AlphaFoldDB" id="A0AAD7MF31"/>
<dbReference type="EMBL" id="JARKIB010000328">
    <property type="protein sequence ID" value="KAJ7714258.1"/>
    <property type="molecule type" value="Genomic_DNA"/>
</dbReference>
<evidence type="ECO:0000313" key="2">
    <source>
        <dbReference type="EMBL" id="KAJ7714258.1"/>
    </source>
</evidence>
<feature type="non-terminal residue" evidence="2">
    <location>
        <position position="173"/>
    </location>
</feature>
<protein>
    <submittedName>
        <fullName evidence="2">Uncharacterized protein</fullName>
    </submittedName>
</protein>
<name>A0AAD7MF31_9AGAR</name>
<reference evidence="2" key="1">
    <citation type="submission" date="2023-03" db="EMBL/GenBank/DDBJ databases">
        <title>Massive genome expansion in bonnet fungi (Mycena s.s.) driven by repeated elements and novel gene families across ecological guilds.</title>
        <authorList>
            <consortium name="Lawrence Berkeley National Laboratory"/>
            <person name="Harder C.B."/>
            <person name="Miyauchi S."/>
            <person name="Viragh M."/>
            <person name="Kuo A."/>
            <person name="Thoen E."/>
            <person name="Andreopoulos B."/>
            <person name="Lu D."/>
            <person name="Skrede I."/>
            <person name="Drula E."/>
            <person name="Henrissat B."/>
            <person name="Morin E."/>
            <person name="Kohler A."/>
            <person name="Barry K."/>
            <person name="LaButti K."/>
            <person name="Morin E."/>
            <person name="Salamov A."/>
            <person name="Lipzen A."/>
            <person name="Mereny Z."/>
            <person name="Hegedus B."/>
            <person name="Baldrian P."/>
            <person name="Stursova M."/>
            <person name="Weitz H."/>
            <person name="Taylor A."/>
            <person name="Grigoriev I.V."/>
            <person name="Nagy L.G."/>
            <person name="Martin F."/>
            <person name="Kauserud H."/>
        </authorList>
    </citation>
    <scope>NUCLEOTIDE SEQUENCE</scope>
    <source>
        <strain evidence="2">CBHHK182m</strain>
    </source>
</reference>
<organism evidence="2 3">
    <name type="scientific">Mycena metata</name>
    <dbReference type="NCBI Taxonomy" id="1033252"/>
    <lineage>
        <taxon>Eukaryota</taxon>
        <taxon>Fungi</taxon>
        <taxon>Dikarya</taxon>
        <taxon>Basidiomycota</taxon>
        <taxon>Agaricomycotina</taxon>
        <taxon>Agaricomycetes</taxon>
        <taxon>Agaricomycetidae</taxon>
        <taxon>Agaricales</taxon>
        <taxon>Marasmiineae</taxon>
        <taxon>Mycenaceae</taxon>
        <taxon>Mycena</taxon>
    </lineage>
</organism>
<gene>
    <name evidence="2" type="ORF">B0H16DRAFT_1619013</name>
</gene>
<sequence length="173" mass="19960">MLSPRSQPYRKAAYLTRHPRPTFKNDYQTFKAFLPTSKTPFKRPLKTSPSIPDLARPQFTDSKPPSKPATISSSWSLDGLSSTSIFKLLGTSHDFWCPSRREGDRPGAVLRCASFLMIRFLSLISPLRFYRAQPSARVTLFPDPRFLQPPLRYMGRFLRPSSRYHSHCSHIYH</sequence>
<comment type="caution">
    <text evidence="2">The sequence shown here is derived from an EMBL/GenBank/DDBJ whole genome shotgun (WGS) entry which is preliminary data.</text>
</comment>
<dbReference type="Proteomes" id="UP001215598">
    <property type="component" value="Unassembled WGS sequence"/>
</dbReference>
<accession>A0AAD7MF31</accession>
<keyword evidence="3" id="KW-1185">Reference proteome</keyword>
<evidence type="ECO:0000256" key="1">
    <source>
        <dbReference type="SAM" id="MobiDB-lite"/>
    </source>
</evidence>
<proteinExistence type="predicted"/>